<organism evidence="1 2">
    <name type="scientific">Roseimicrobium gellanilyticum</name>
    <dbReference type="NCBI Taxonomy" id="748857"/>
    <lineage>
        <taxon>Bacteria</taxon>
        <taxon>Pseudomonadati</taxon>
        <taxon>Verrucomicrobiota</taxon>
        <taxon>Verrucomicrobiia</taxon>
        <taxon>Verrucomicrobiales</taxon>
        <taxon>Verrucomicrobiaceae</taxon>
        <taxon>Roseimicrobium</taxon>
    </lineage>
</organism>
<accession>A0A366HN84</accession>
<proteinExistence type="predicted"/>
<dbReference type="InterPro" id="IPR045709">
    <property type="entry name" value="DUF6065"/>
</dbReference>
<comment type="caution">
    <text evidence="1">The sequence shown here is derived from an EMBL/GenBank/DDBJ whole genome shotgun (WGS) entry which is preliminary data.</text>
</comment>
<dbReference type="Proteomes" id="UP000253426">
    <property type="component" value="Unassembled WGS sequence"/>
</dbReference>
<evidence type="ECO:0000313" key="1">
    <source>
        <dbReference type="EMBL" id="RBP43681.1"/>
    </source>
</evidence>
<protein>
    <submittedName>
        <fullName evidence="1">Uncharacterized protein</fullName>
    </submittedName>
</protein>
<evidence type="ECO:0000313" key="2">
    <source>
        <dbReference type="Proteomes" id="UP000253426"/>
    </source>
</evidence>
<name>A0A366HN84_9BACT</name>
<keyword evidence="2" id="KW-1185">Reference proteome</keyword>
<dbReference type="OrthoDB" id="479699at2"/>
<dbReference type="AlphaFoldDB" id="A0A366HN84"/>
<reference evidence="1 2" key="1">
    <citation type="submission" date="2018-06" db="EMBL/GenBank/DDBJ databases">
        <title>Genomic Encyclopedia of Type Strains, Phase IV (KMG-IV): sequencing the most valuable type-strain genomes for metagenomic binning, comparative biology and taxonomic classification.</title>
        <authorList>
            <person name="Goeker M."/>
        </authorList>
    </citation>
    <scope>NUCLEOTIDE SEQUENCE [LARGE SCALE GENOMIC DNA]</scope>
    <source>
        <strain evidence="1 2">DSM 25532</strain>
    </source>
</reference>
<dbReference type="EMBL" id="QNRR01000005">
    <property type="protein sequence ID" value="RBP43681.1"/>
    <property type="molecule type" value="Genomic_DNA"/>
</dbReference>
<dbReference type="Pfam" id="PF19541">
    <property type="entry name" value="DUF6065"/>
    <property type="match status" value="1"/>
</dbReference>
<gene>
    <name evidence="1" type="ORF">DES53_10580</name>
</gene>
<sequence length="252" mass="28791">MSIENQDTLRPRITAYEVGAEMAGWTITPASYQRQLMDDTPGRGAYRCLPLSMANQAGWFVHCAFGFTAVWNGEVDSSGITLDFPEETREKASASILSHFGCGIITFRLPFLFRTPPGVGLLVRGAPNWPLVNFHPLEGLVETDWSSSTFTMNWKILEPGREVRFDPATPVCFIQPFDMDLPEKLEAHRMPVKNDPEIEKRFCEWRKSRSEFMNSEVQKRGGWQKDYFQGVDTQGNETEVHRTNFRLSKFPD</sequence>
<dbReference type="RefSeq" id="WP_113959166.1">
    <property type="nucleotide sequence ID" value="NZ_QNRR01000005.1"/>
</dbReference>